<dbReference type="EMBL" id="JACVVX010000002">
    <property type="protein sequence ID" value="MBD0414951.1"/>
    <property type="molecule type" value="Genomic_DNA"/>
</dbReference>
<evidence type="ECO:0008006" key="3">
    <source>
        <dbReference type="Google" id="ProtNLM"/>
    </source>
</evidence>
<evidence type="ECO:0000313" key="1">
    <source>
        <dbReference type="EMBL" id="MBD0414951.1"/>
    </source>
</evidence>
<reference evidence="1" key="1">
    <citation type="submission" date="2020-09" db="EMBL/GenBank/DDBJ databases">
        <title>Genome seq and assembly of Tianweitania sp.</title>
        <authorList>
            <person name="Chhetri G."/>
        </authorList>
    </citation>
    <scope>NUCLEOTIDE SEQUENCE</scope>
    <source>
        <strain evidence="1">Rool2</strain>
    </source>
</reference>
<evidence type="ECO:0000313" key="2">
    <source>
        <dbReference type="Proteomes" id="UP000643405"/>
    </source>
</evidence>
<keyword evidence="2" id="KW-1185">Reference proteome</keyword>
<dbReference type="AlphaFoldDB" id="A0A8J6PJV0"/>
<dbReference type="Proteomes" id="UP000643405">
    <property type="component" value="Unassembled WGS sequence"/>
</dbReference>
<organism evidence="1 2">
    <name type="scientific">Oryzicola mucosus</name>
    <dbReference type="NCBI Taxonomy" id="2767425"/>
    <lineage>
        <taxon>Bacteria</taxon>
        <taxon>Pseudomonadati</taxon>
        <taxon>Pseudomonadota</taxon>
        <taxon>Alphaproteobacteria</taxon>
        <taxon>Hyphomicrobiales</taxon>
        <taxon>Phyllobacteriaceae</taxon>
        <taxon>Oryzicola</taxon>
    </lineage>
</organism>
<name>A0A8J6PJV0_9HYPH</name>
<accession>A0A8J6PJV0</accession>
<protein>
    <recommendedName>
        <fullName evidence="3">DUF1127 domain-containing protein</fullName>
    </recommendedName>
</protein>
<sequence>MLILSTFERLAHRYFNQLKRHHTERMLQSLPRNIQKDIGWPQPADEAIQRRPRHTVKTSASRPVRLISAKVPC</sequence>
<comment type="caution">
    <text evidence="1">The sequence shown here is derived from an EMBL/GenBank/DDBJ whole genome shotgun (WGS) entry which is preliminary data.</text>
</comment>
<gene>
    <name evidence="1" type="ORF">ICI42_09815</name>
</gene>
<proteinExistence type="predicted"/>
<dbReference type="RefSeq" id="WP_188164358.1">
    <property type="nucleotide sequence ID" value="NZ_JACVVX010000002.1"/>
</dbReference>